<dbReference type="EMBL" id="JAAKFY010000024">
    <property type="protein sequence ID" value="KAF3835835.1"/>
    <property type="molecule type" value="Genomic_DNA"/>
</dbReference>
<dbReference type="AlphaFoldDB" id="A0A7J5XFI7"/>
<accession>A0A7J5XFI7</accession>
<evidence type="ECO:0000313" key="2">
    <source>
        <dbReference type="EMBL" id="KAF3835835.1"/>
    </source>
</evidence>
<keyword evidence="1" id="KW-1133">Transmembrane helix</keyword>
<dbReference type="Proteomes" id="UP000518266">
    <property type="component" value="Unassembled WGS sequence"/>
</dbReference>
<evidence type="ECO:0000256" key="1">
    <source>
        <dbReference type="SAM" id="Phobius"/>
    </source>
</evidence>
<name>A0A7J5XFI7_DISMA</name>
<comment type="caution">
    <text evidence="2">The sequence shown here is derived from an EMBL/GenBank/DDBJ whole genome shotgun (WGS) entry which is preliminary data.</text>
</comment>
<evidence type="ECO:0000313" key="3">
    <source>
        <dbReference type="Proteomes" id="UP000518266"/>
    </source>
</evidence>
<keyword evidence="3" id="KW-1185">Reference proteome</keyword>
<sequence length="374" mass="41346">MLQSCAWIRFQVPGYGFQVPGYGSRCLDTVPGAWIRFQVPGYGSRSRKKTSEGFSVRRVYEQAGLRASWRRCTETSSISLRMNAYLQQHHAGLVHQRDALKHSDGDPLRLQLLHAAQLADQQGDGSAVRDGLRLSHCAHTQLLSSEVERDGLCVPRVVDLDVHLVVVLVLSDQRRLQTGHLVLLACSDELAGLLVVCVSGEGDVVDGHLERKLLTRHRADLIGLRHDRACPPRSTSKLYLLNVLSTLASVPSTQYPAMITPFLLSVHQLSNSSRDKPLCIMPGDAITTLGPMSSKLLMCLNTKGLLMLMALRILSFMALMMSSSSWARPRANTGMRQRPSLFTMSCTVLQKRDSRSSLFSSVSVYSMSSAEMLL</sequence>
<organism evidence="2 3">
    <name type="scientific">Dissostichus mawsoni</name>
    <name type="common">Antarctic cod</name>
    <dbReference type="NCBI Taxonomy" id="36200"/>
    <lineage>
        <taxon>Eukaryota</taxon>
        <taxon>Metazoa</taxon>
        <taxon>Chordata</taxon>
        <taxon>Craniata</taxon>
        <taxon>Vertebrata</taxon>
        <taxon>Euteleostomi</taxon>
        <taxon>Actinopterygii</taxon>
        <taxon>Neopterygii</taxon>
        <taxon>Teleostei</taxon>
        <taxon>Neoteleostei</taxon>
        <taxon>Acanthomorphata</taxon>
        <taxon>Eupercaria</taxon>
        <taxon>Perciformes</taxon>
        <taxon>Notothenioidei</taxon>
        <taxon>Nototheniidae</taxon>
        <taxon>Dissostichus</taxon>
    </lineage>
</organism>
<keyword evidence="1" id="KW-0812">Transmembrane</keyword>
<proteinExistence type="predicted"/>
<feature type="transmembrane region" description="Helical" evidence="1">
    <location>
        <begin position="305"/>
        <end position="327"/>
    </location>
</feature>
<protein>
    <submittedName>
        <fullName evidence="2">Uncharacterized protein</fullName>
    </submittedName>
</protein>
<gene>
    <name evidence="2" type="ORF">F7725_028393</name>
</gene>
<keyword evidence="1" id="KW-0472">Membrane</keyword>
<reference evidence="2 3" key="1">
    <citation type="submission" date="2020-03" db="EMBL/GenBank/DDBJ databases">
        <title>Dissostichus mawsoni Genome sequencing and assembly.</title>
        <authorList>
            <person name="Park H."/>
        </authorList>
    </citation>
    <scope>NUCLEOTIDE SEQUENCE [LARGE SCALE GENOMIC DNA]</scope>
    <source>
        <strain evidence="2">DM0001</strain>
        <tissue evidence="2">Muscle</tissue>
    </source>
</reference>